<keyword evidence="2 3" id="KW-0732">Signal</keyword>
<feature type="signal peptide" evidence="3">
    <location>
        <begin position="1"/>
        <end position="26"/>
    </location>
</feature>
<proteinExistence type="inferred from homology"/>
<reference evidence="5" key="1">
    <citation type="submission" date="2019-02" db="EMBL/GenBank/DDBJ databases">
        <authorList>
            <person name="Gruber-Vodicka R. H."/>
            <person name="Seah K. B. B."/>
        </authorList>
    </citation>
    <scope>NUCLEOTIDE SEQUENCE</scope>
    <source>
        <strain evidence="5">BECK_BY1</strain>
    </source>
</reference>
<dbReference type="SUPFAM" id="SSF53822">
    <property type="entry name" value="Periplasmic binding protein-like I"/>
    <property type="match status" value="1"/>
</dbReference>
<sequence>MPYRYKNLCALVLGIMCSAVSFLAFAEQEIVIGASAAQTGKYARTGQEQLNGIRMWVEDVNAMGGLLGKPVRLVHYDDESQPEIGTELYERLITDDQVDLLIGPYSSGITIRASAVAENYNIPMVSTGASASKIWSRGYKNVFGLYTPAEEYMNQILEFAKSEGLAKVALIYADTAFPRGIAIGVREKVAALGMDLVFEEKYTKDSVSFSPIILKIRSKKPDVIIGGSYLPDSTAFIRQAKKNQLKAKIFAFAVGPALPDFGKNLGVDAEGVMGNSQWEPNLSLAGIKEFVKIYKEKYDRIPGYHAAGGYGAGQVIEAAIRQSGSIEQDKIRNILLQLDITTIFGHYKVDETGKQIGKPAYTIQWINGKRELILPNEAATTKPVYPFKAWGALASKTLAPNYRIFQADSLLVRERSLIPPKATRDERNARPEK</sequence>
<feature type="chain" id="PRO_5019431031" evidence="3">
    <location>
        <begin position="27"/>
        <end position="433"/>
    </location>
</feature>
<evidence type="ECO:0000256" key="3">
    <source>
        <dbReference type="SAM" id="SignalP"/>
    </source>
</evidence>
<accession>A0A450ZW98</accession>
<evidence type="ECO:0000313" key="5">
    <source>
        <dbReference type="EMBL" id="VFK58018.1"/>
    </source>
</evidence>
<dbReference type="Pfam" id="PF13458">
    <property type="entry name" value="Peripla_BP_6"/>
    <property type="match status" value="1"/>
</dbReference>
<feature type="domain" description="Leucine-binding protein" evidence="4">
    <location>
        <begin position="29"/>
        <end position="368"/>
    </location>
</feature>
<dbReference type="EMBL" id="CAADFX010000074">
    <property type="protein sequence ID" value="VFK58018.1"/>
    <property type="molecule type" value="Genomic_DNA"/>
</dbReference>
<dbReference type="InterPro" id="IPR028081">
    <property type="entry name" value="Leu-bd"/>
</dbReference>
<comment type="similarity">
    <text evidence="1">Belongs to the leucine-binding protein family.</text>
</comment>
<name>A0A450ZW98_9GAMM</name>
<dbReference type="AlphaFoldDB" id="A0A450ZW98"/>
<dbReference type="PANTHER" id="PTHR30483:SF37">
    <property type="entry name" value="ABC TRANSPORTER SUBSTRATE-BINDING PROTEIN"/>
    <property type="match status" value="1"/>
</dbReference>
<evidence type="ECO:0000256" key="1">
    <source>
        <dbReference type="ARBA" id="ARBA00010062"/>
    </source>
</evidence>
<gene>
    <name evidence="5" type="ORF">BECKTUN1418D_GA0071000_10746</name>
</gene>
<dbReference type="CDD" id="cd06338">
    <property type="entry name" value="PBP1_ABC_ligand_binding-like"/>
    <property type="match status" value="1"/>
</dbReference>
<dbReference type="InterPro" id="IPR028082">
    <property type="entry name" value="Peripla_BP_I"/>
</dbReference>
<evidence type="ECO:0000256" key="2">
    <source>
        <dbReference type="ARBA" id="ARBA00022729"/>
    </source>
</evidence>
<evidence type="ECO:0000259" key="4">
    <source>
        <dbReference type="Pfam" id="PF13458"/>
    </source>
</evidence>
<dbReference type="InterPro" id="IPR051010">
    <property type="entry name" value="BCAA_transport"/>
</dbReference>
<dbReference type="Gene3D" id="3.40.50.2300">
    <property type="match status" value="2"/>
</dbReference>
<organism evidence="5">
    <name type="scientific">Candidatus Kentrum sp. TUN</name>
    <dbReference type="NCBI Taxonomy" id="2126343"/>
    <lineage>
        <taxon>Bacteria</taxon>
        <taxon>Pseudomonadati</taxon>
        <taxon>Pseudomonadota</taxon>
        <taxon>Gammaproteobacteria</taxon>
        <taxon>Candidatus Kentrum</taxon>
    </lineage>
</organism>
<protein>
    <submittedName>
        <fullName evidence="5">Branched-chain amino acid transport system substrate-binding protein</fullName>
    </submittedName>
</protein>
<dbReference type="PANTHER" id="PTHR30483">
    <property type="entry name" value="LEUCINE-SPECIFIC-BINDING PROTEIN"/>
    <property type="match status" value="1"/>
</dbReference>